<proteinExistence type="predicted"/>
<dbReference type="InterPro" id="IPR050287">
    <property type="entry name" value="MTA/SAH_deaminase"/>
</dbReference>
<evidence type="ECO:0000256" key="1">
    <source>
        <dbReference type="ARBA" id="ARBA00022801"/>
    </source>
</evidence>
<reference evidence="3" key="1">
    <citation type="journal article" date="2013" name="Syst. Appl. Microbiol.">
        <title>New insights into the archaeal diversity of a hypersaline microbial mat obtained by a metagenomic approach.</title>
        <authorList>
            <person name="Lopez-Lopez A."/>
            <person name="Richter M."/>
            <person name="Pena A."/>
            <person name="Tamames J."/>
            <person name="Rossello-Mora R."/>
        </authorList>
    </citation>
    <scope>NUCLEOTIDE SEQUENCE</scope>
</reference>
<dbReference type="EMBL" id="JX684083">
    <property type="protein sequence ID" value="AGF93161.1"/>
    <property type="molecule type" value="Genomic_DNA"/>
</dbReference>
<sequence length="451" mass="49320">MKKLFTGGLVATMDEDRRVFSDGAVAVEDGIITEVGPAKSLSCQKFEEVHRVEGKILMPGLVNTHVHLSQQLARGIGDDVDLMTWLLDRIWPYETSMTEEDSYYSSLLCGLELIRSGVTSFVEAGGQYVESMARAIRELGIKGVLAKSVMDCGDGPEGMIEETCACIDSQRNLIEKWHGSASGRIRVWPALRTIFNCSDELFIETDRLADAYDVGIHAHVAEIEDEIEFSKETRGASTVTHLGELGVLSPRFLAAHSVWLTNDEVSLFAENGVSVTHNPAAAMRVLGFAKIPEMVERGVNVAIGTDGAPSNNRMNMLSEMYLTGLIHKGNKLDPEVLPAERVLEMATINGARAALDDGNAGSLEAGKEADILVLNPETPNMLPLNDPISNLVYSINTTNVESVLVRGEYIMKDGDILTVDEEEVISKAKRHAVDLVERAGIELRPRFNHVD</sequence>
<dbReference type="Gene3D" id="2.30.40.10">
    <property type="entry name" value="Urease, subunit C, domain 1"/>
    <property type="match status" value="1"/>
</dbReference>
<keyword evidence="1 3" id="KW-0378">Hydrolase</keyword>
<dbReference type="InterPro" id="IPR006680">
    <property type="entry name" value="Amidohydro-rel"/>
</dbReference>
<dbReference type="SUPFAM" id="SSF51338">
    <property type="entry name" value="Composite domain of metallo-dependent hydrolases"/>
    <property type="match status" value="1"/>
</dbReference>
<protein>
    <submittedName>
        <fullName evidence="3">Chlorohydrolase family protein</fullName>
    </submittedName>
</protein>
<dbReference type="PANTHER" id="PTHR43794">
    <property type="entry name" value="AMINOHYDROLASE SSNA-RELATED"/>
    <property type="match status" value="1"/>
</dbReference>
<gene>
    <name evidence="3" type="ORF">FLSS-18_0026</name>
</gene>
<dbReference type="CDD" id="cd01298">
    <property type="entry name" value="ATZ_TRZ_like"/>
    <property type="match status" value="1"/>
</dbReference>
<name>M1P1A8_9ZZZZ</name>
<dbReference type="PANTHER" id="PTHR43794:SF11">
    <property type="entry name" value="AMIDOHYDROLASE-RELATED DOMAIN-CONTAINING PROTEIN"/>
    <property type="match status" value="1"/>
</dbReference>
<evidence type="ECO:0000313" key="3">
    <source>
        <dbReference type="EMBL" id="AGF93161.1"/>
    </source>
</evidence>
<dbReference type="InterPro" id="IPR011059">
    <property type="entry name" value="Metal-dep_hydrolase_composite"/>
</dbReference>
<dbReference type="Gene3D" id="3.20.20.140">
    <property type="entry name" value="Metal-dependent hydrolases"/>
    <property type="match status" value="1"/>
</dbReference>
<evidence type="ECO:0000259" key="2">
    <source>
        <dbReference type="Pfam" id="PF01979"/>
    </source>
</evidence>
<accession>M1P1A8</accession>
<feature type="domain" description="Amidohydrolase-related" evidence="2">
    <location>
        <begin position="56"/>
        <end position="408"/>
    </location>
</feature>
<organism evidence="3">
    <name type="scientific">uncultured organism</name>
    <dbReference type="NCBI Taxonomy" id="155900"/>
    <lineage>
        <taxon>unclassified sequences</taxon>
        <taxon>environmental samples</taxon>
    </lineage>
</organism>
<dbReference type="Pfam" id="PF01979">
    <property type="entry name" value="Amidohydro_1"/>
    <property type="match status" value="1"/>
</dbReference>
<dbReference type="AlphaFoldDB" id="M1P1A8"/>
<dbReference type="SUPFAM" id="SSF51556">
    <property type="entry name" value="Metallo-dependent hydrolases"/>
    <property type="match status" value="1"/>
</dbReference>
<dbReference type="InterPro" id="IPR032466">
    <property type="entry name" value="Metal_Hydrolase"/>
</dbReference>
<dbReference type="GO" id="GO:0016810">
    <property type="term" value="F:hydrolase activity, acting on carbon-nitrogen (but not peptide) bonds"/>
    <property type="evidence" value="ECO:0007669"/>
    <property type="project" value="InterPro"/>
</dbReference>